<proteinExistence type="inferred from homology"/>
<evidence type="ECO:0000256" key="7">
    <source>
        <dbReference type="ARBA" id="ARBA00022840"/>
    </source>
</evidence>
<dbReference type="EC" id="2.7.2.8" evidence="9"/>
<evidence type="ECO:0000256" key="8">
    <source>
        <dbReference type="ARBA" id="ARBA00048141"/>
    </source>
</evidence>
<dbReference type="InterPro" id="IPR036393">
    <property type="entry name" value="AceGlu_kinase-like_sf"/>
</dbReference>
<name>E6MFH7_9FIRM</name>
<dbReference type="eggNOG" id="COG0548">
    <property type="taxonomic scope" value="Bacteria"/>
</dbReference>
<dbReference type="GO" id="GO:0005737">
    <property type="term" value="C:cytoplasm"/>
    <property type="evidence" value="ECO:0007669"/>
    <property type="project" value="UniProtKB-SubCell"/>
</dbReference>
<dbReference type="InterPro" id="IPR037528">
    <property type="entry name" value="ArgB"/>
</dbReference>
<dbReference type="InterPro" id="IPR004662">
    <property type="entry name" value="AcgluKinase_fam"/>
</dbReference>
<evidence type="ECO:0000256" key="9">
    <source>
        <dbReference type="HAMAP-Rule" id="MF_00082"/>
    </source>
</evidence>
<keyword evidence="5 9" id="KW-0547">Nucleotide-binding</keyword>
<sequence length="298" mass="33017">MIENMSQYIEKANTLIEALPYIREFSDKTVVIKYGGSFMNDQDIKYSVMDDIALMKLVGIRPIVVHGGGKDISSMLDQLDIESEFMDGLRVTSKETVSVAEMVLCGKINKEIVQLLQNRDINAVGISGKDGGMLRVKKKLSHGKDIGYVGEITRVKDAILQDMLRNDYVPVIAPIGYDRNKQTYNINADHVAYAIAKKLKAEKLIYLTDTEGVYMDHDDPSSIIGRLGTHEVYDLISQGVISGGMIPKVENAVNAIESGVKSVHILDGRIEHSILLELFTAAGCGTMIKDNFPKYNKE</sequence>
<protein>
    <recommendedName>
        <fullName evidence="9">Acetylglutamate kinase</fullName>
        <ecNumber evidence="9">2.7.2.8</ecNumber>
    </recommendedName>
    <alternativeName>
        <fullName evidence="9">N-acetyl-L-glutamate 5-phosphotransferase</fullName>
    </alternativeName>
    <alternativeName>
        <fullName evidence="9">NAG kinase</fullName>
        <shortName evidence="9">NAGK</shortName>
    </alternativeName>
</protein>
<comment type="catalytic activity">
    <reaction evidence="8 9">
        <text>N-acetyl-L-glutamate + ATP = N-acetyl-L-glutamyl 5-phosphate + ADP</text>
        <dbReference type="Rhea" id="RHEA:14629"/>
        <dbReference type="ChEBI" id="CHEBI:30616"/>
        <dbReference type="ChEBI" id="CHEBI:44337"/>
        <dbReference type="ChEBI" id="CHEBI:57936"/>
        <dbReference type="ChEBI" id="CHEBI:456216"/>
        <dbReference type="EC" id="2.7.2.8"/>
    </reaction>
</comment>
<comment type="subcellular location">
    <subcellularLocation>
        <location evidence="9">Cytoplasm</location>
    </subcellularLocation>
</comment>
<comment type="caution">
    <text evidence="11">The sequence shown here is derived from an EMBL/GenBank/DDBJ whole genome shotgun (WGS) entry which is preliminary data.</text>
</comment>
<reference evidence="11 12" key="1">
    <citation type="submission" date="2010-12" db="EMBL/GenBank/DDBJ databases">
        <authorList>
            <person name="Muzny D."/>
            <person name="Qin X."/>
            <person name="Deng J."/>
            <person name="Jiang H."/>
            <person name="Liu Y."/>
            <person name="Qu J."/>
            <person name="Song X.-Z."/>
            <person name="Zhang L."/>
            <person name="Thornton R."/>
            <person name="Coyle M."/>
            <person name="Francisco L."/>
            <person name="Jackson L."/>
            <person name="Javaid M."/>
            <person name="Korchina V."/>
            <person name="Kovar C."/>
            <person name="Mata R."/>
            <person name="Mathew T."/>
            <person name="Ngo R."/>
            <person name="Nguyen L."/>
            <person name="Nguyen N."/>
            <person name="Okwuonu G."/>
            <person name="Ongeri F."/>
            <person name="Pham C."/>
            <person name="Simmons D."/>
            <person name="Wilczek-Boney K."/>
            <person name="Hale W."/>
            <person name="Jakkamsetti A."/>
            <person name="Pham P."/>
            <person name="Ruth R."/>
            <person name="San Lucas F."/>
            <person name="Warren J."/>
            <person name="Zhang J."/>
            <person name="Zhao Z."/>
            <person name="Zhou C."/>
            <person name="Zhu D."/>
            <person name="Lee S."/>
            <person name="Bess C."/>
            <person name="Blankenburg K."/>
            <person name="Forbes L."/>
            <person name="Fu Q."/>
            <person name="Gubbala S."/>
            <person name="Hirani K."/>
            <person name="Jayaseelan J.C."/>
            <person name="Lara F."/>
            <person name="Munidasa M."/>
            <person name="Palculict T."/>
            <person name="Patil S."/>
            <person name="Pu L.-L."/>
            <person name="Saada N."/>
            <person name="Tang L."/>
            <person name="Weissenberger G."/>
            <person name="Zhu Y."/>
            <person name="Hemphill L."/>
            <person name="Shang Y."/>
            <person name="Youmans B."/>
            <person name="Ayvaz T."/>
            <person name="Ross M."/>
            <person name="Santibanez J."/>
            <person name="Aqrawi P."/>
            <person name="Gross S."/>
            <person name="Joshi V."/>
            <person name="Fowler G."/>
            <person name="Nazareth L."/>
            <person name="Reid J."/>
            <person name="Worley K."/>
            <person name="Petrosino J."/>
            <person name="Highlander S."/>
            <person name="Gibbs R."/>
        </authorList>
    </citation>
    <scope>NUCLEOTIDE SEQUENCE [LARGE SCALE GENOMIC DNA]</scope>
    <source>
        <strain evidence="11 12">ATCC 23263</strain>
    </source>
</reference>
<accession>E6MFH7</accession>
<dbReference type="InterPro" id="IPR041727">
    <property type="entry name" value="NAGK-C"/>
</dbReference>
<keyword evidence="12" id="KW-1185">Reference proteome</keyword>
<keyword evidence="6 9" id="KW-0418">Kinase</keyword>
<dbReference type="Pfam" id="PF00696">
    <property type="entry name" value="AA_kinase"/>
    <property type="match status" value="1"/>
</dbReference>
<dbReference type="AlphaFoldDB" id="E6MFH7"/>
<dbReference type="STRING" id="887929.HMP0721_0760"/>
<comment type="pathway">
    <text evidence="1 9">Amino-acid biosynthesis; L-arginine biosynthesis; N(2)-acetyl-L-ornithine from L-glutamate: step 2/4.</text>
</comment>
<evidence type="ECO:0000313" key="11">
    <source>
        <dbReference type="EMBL" id="EFV02164.1"/>
    </source>
</evidence>
<dbReference type="Gene3D" id="3.40.1160.10">
    <property type="entry name" value="Acetylglutamate kinase-like"/>
    <property type="match status" value="1"/>
</dbReference>
<dbReference type="FunFam" id="3.40.1160.10:FF:000004">
    <property type="entry name" value="Acetylglutamate kinase"/>
    <property type="match status" value="1"/>
</dbReference>
<dbReference type="PIRSF" id="PIRSF000728">
    <property type="entry name" value="NAGK"/>
    <property type="match status" value="1"/>
</dbReference>
<dbReference type="PANTHER" id="PTHR23342">
    <property type="entry name" value="N-ACETYLGLUTAMATE SYNTHASE"/>
    <property type="match status" value="1"/>
</dbReference>
<dbReference type="HAMAP" id="MF_00082">
    <property type="entry name" value="ArgB"/>
    <property type="match status" value="1"/>
</dbReference>
<dbReference type="EMBL" id="AEQN01000012">
    <property type="protein sequence ID" value="EFV02164.1"/>
    <property type="molecule type" value="Genomic_DNA"/>
</dbReference>
<gene>
    <name evidence="9 11" type="primary">argB</name>
    <name evidence="11" type="ORF">HMP0721_0760</name>
</gene>
<comment type="function">
    <text evidence="9">Catalyzes the ATP-dependent phosphorylation of N-acetyl-L-glutamate.</text>
</comment>
<feature type="binding site" evidence="9">
    <location>
        <position position="90"/>
    </location>
    <ligand>
        <name>substrate</name>
    </ligand>
</feature>
<feature type="domain" description="Aspartate/glutamate/uridylate kinase" evidence="10">
    <location>
        <begin position="28"/>
        <end position="267"/>
    </location>
</feature>
<evidence type="ECO:0000256" key="2">
    <source>
        <dbReference type="ARBA" id="ARBA00022571"/>
    </source>
</evidence>
<keyword evidence="3 9" id="KW-0028">Amino-acid biosynthesis</keyword>
<dbReference type="HOGENOM" id="CLU_053680_0_0_9"/>
<organism evidence="11 12">
    <name type="scientific">Pseudoramibacter alactolyticus ATCC 23263</name>
    <dbReference type="NCBI Taxonomy" id="887929"/>
    <lineage>
        <taxon>Bacteria</taxon>
        <taxon>Bacillati</taxon>
        <taxon>Bacillota</taxon>
        <taxon>Clostridia</taxon>
        <taxon>Eubacteriales</taxon>
        <taxon>Eubacteriaceae</taxon>
        <taxon>Pseudoramibacter</taxon>
    </lineage>
</organism>
<evidence type="ECO:0000256" key="3">
    <source>
        <dbReference type="ARBA" id="ARBA00022605"/>
    </source>
</evidence>
<evidence type="ECO:0000256" key="5">
    <source>
        <dbReference type="ARBA" id="ARBA00022741"/>
    </source>
</evidence>
<dbReference type="UniPathway" id="UPA00068">
    <property type="reaction ID" value="UER00107"/>
</dbReference>
<evidence type="ECO:0000256" key="6">
    <source>
        <dbReference type="ARBA" id="ARBA00022777"/>
    </source>
</evidence>
<keyword evidence="2 9" id="KW-0055">Arginine biosynthesis</keyword>
<keyword evidence="7 9" id="KW-0067">ATP-binding</keyword>
<dbReference type="OrthoDB" id="9803155at2"/>
<keyword evidence="9" id="KW-0963">Cytoplasm</keyword>
<comment type="similarity">
    <text evidence="9">Belongs to the acetylglutamate kinase family. ArgB subfamily.</text>
</comment>
<keyword evidence="4 9" id="KW-0808">Transferase</keyword>
<dbReference type="CDD" id="cd04250">
    <property type="entry name" value="AAK_NAGK-C"/>
    <property type="match status" value="1"/>
</dbReference>
<dbReference type="GO" id="GO:0005524">
    <property type="term" value="F:ATP binding"/>
    <property type="evidence" value="ECO:0007669"/>
    <property type="project" value="UniProtKB-UniRule"/>
</dbReference>
<evidence type="ECO:0000259" key="10">
    <source>
        <dbReference type="Pfam" id="PF00696"/>
    </source>
</evidence>
<dbReference type="GO" id="GO:0003991">
    <property type="term" value="F:acetylglutamate kinase activity"/>
    <property type="evidence" value="ECO:0007669"/>
    <property type="project" value="UniProtKB-UniRule"/>
</dbReference>
<dbReference type="InterPro" id="IPR001048">
    <property type="entry name" value="Asp/Glu/Uridylate_kinase"/>
</dbReference>
<evidence type="ECO:0000256" key="4">
    <source>
        <dbReference type="ARBA" id="ARBA00022679"/>
    </source>
</evidence>
<feature type="binding site" evidence="9">
    <location>
        <position position="185"/>
    </location>
    <ligand>
        <name>substrate</name>
    </ligand>
</feature>
<dbReference type="RefSeq" id="WP_006598184.1">
    <property type="nucleotide sequence ID" value="NZ_GL622359.1"/>
</dbReference>
<dbReference type="InterPro" id="IPR001057">
    <property type="entry name" value="Glu/AcGlu_kinase"/>
</dbReference>
<dbReference type="SUPFAM" id="SSF53633">
    <property type="entry name" value="Carbamate kinase-like"/>
    <property type="match status" value="1"/>
</dbReference>
<feature type="site" description="Transition state stabilizer" evidence="9">
    <location>
        <position position="33"/>
    </location>
</feature>
<feature type="binding site" evidence="9">
    <location>
        <begin position="68"/>
        <end position="69"/>
    </location>
    <ligand>
        <name>substrate</name>
    </ligand>
</feature>
<dbReference type="Proteomes" id="UP000004754">
    <property type="component" value="Unassembled WGS sequence"/>
</dbReference>
<dbReference type="NCBIfam" id="TIGR00761">
    <property type="entry name" value="argB"/>
    <property type="match status" value="1"/>
</dbReference>
<dbReference type="PRINTS" id="PR00474">
    <property type="entry name" value="GLU5KINASE"/>
</dbReference>
<evidence type="ECO:0000313" key="12">
    <source>
        <dbReference type="Proteomes" id="UP000004754"/>
    </source>
</evidence>
<dbReference type="GO" id="GO:0042450">
    <property type="term" value="P:L-arginine biosynthetic process via ornithine"/>
    <property type="evidence" value="ECO:0007669"/>
    <property type="project" value="UniProtKB-UniRule"/>
</dbReference>
<evidence type="ECO:0000256" key="1">
    <source>
        <dbReference type="ARBA" id="ARBA00004828"/>
    </source>
</evidence>
<feature type="site" description="Transition state stabilizer" evidence="9">
    <location>
        <position position="248"/>
    </location>
</feature>
<dbReference type="PANTHER" id="PTHR23342:SF0">
    <property type="entry name" value="N-ACETYLGLUTAMATE SYNTHASE, MITOCHONDRIAL"/>
    <property type="match status" value="1"/>
</dbReference>